<evidence type="ECO:0000256" key="3">
    <source>
        <dbReference type="ARBA" id="ARBA00022630"/>
    </source>
</evidence>
<evidence type="ECO:0000313" key="9">
    <source>
        <dbReference type="Proteomes" id="UP000594454"/>
    </source>
</evidence>
<dbReference type="SUPFAM" id="SSF52343">
    <property type="entry name" value="Ferredoxin reductase-like, C-terminal NADP-linked domain"/>
    <property type="match status" value="1"/>
</dbReference>
<feature type="domain" description="FAD-binding FR-type" evidence="7">
    <location>
        <begin position="44"/>
        <end position="162"/>
    </location>
</feature>
<comment type="cofactor">
    <cofactor evidence="1 6">
        <name>FAD</name>
        <dbReference type="ChEBI" id="CHEBI:57692"/>
    </cofactor>
</comment>
<dbReference type="OMA" id="YSPYWTD"/>
<sequence>MSTNPDFQASEADCCGNGCSNCILDTIPTKITKTNLQDKVNILLCYRPYQLLERLEIKGNILQMHFKCIRGTADADSILYVPPGHHVMMQAPNNEASNSKTEAVASSYVTRPYSPFWSDVEQLEFKILVNIAPNGFMSKYIQQLSVGDEVFFRGPVGSFRHNPKSYGNVLLFCHGVAIAPILAIIKDILNDDEDVTRIKLFACFENLEKILFRDELHELNGYWNFRSRIYLSRPEEDFHKKLKYKENVVGGRLNGEELRTILTEFKDLQSIKCVICGSKPFQENLKQMLLERGLEENAVDIL</sequence>
<feature type="binding site" evidence="6">
    <location>
        <position position="111"/>
    </location>
    <ligand>
        <name>FAD</name>
        <dbReference type="ChEBI" id="CHEBI:57692"/>
    </ligand>
</feature>
<evidence type="ECO:0000256" key="1">
    <source>
        <dbReference type="ARBA" id="ARBA00001974"/>
    </source>
</evidence>
<keyword evidence="4 6" id="KW-0274">FAD</keyword>
<dbReference type="GO" id="GO:0016491">
    <property type="term" value="F:oxidoreductase activity"/>
    <property type="evidence" value="ECO:0007669"/>
    <property type="project" value="UniProtKB-KW"/>
</dbReference>
<dbReference type="InterPro" id="IPR039261">
    <property type="entry name" value="FNR_nucleotide-bd"/>
</dbReference>
<name>A0A7R8UVM4_HERIL</name>
<gene>
    <name evidence="8" type="ORF">HERILL_LOCUS10157</name>
</gene>
<evidence type="ECO:0000256" key="6">
    <source>
        <dbReference type="PIRSR" id="PIRSR601834-1"/>
    </source>
</evidence>
<dbReference type="SUPFAM" id="SSF63380">
    <property type="entry name" value="Riboflavin synthase domain-like"/>
    <property type="match status" value="1"/>
</dbReference>
<dbReference type="InterPro" id="IPR017938">
    <property type="entry name" value="Riboflavin_synthase-like_b-brl"/>
</dbReference>
<dbReference type="Pfam" id="PF00970">
    <property type="entry name" value="FAD_binding_6"/>
    <property type="match status" value="1"/>
</dbReference>
<feature type="binding site" evidence="6">
    <location>
        <position position="112"/>
    </location>
    <ligand>
        <name>FAD</name>
        <dbReference type="ChEBI" id="CHEBI:57692"/>
    </ligand>
</feature>
<protein>
    <recommendedName>
        <fullName evidence="7">FAD-binding FR-type domain-containing protein</fullName>
    </recommendedName>
</protein>
<proteinExistence type="inferred from homology"/>
<dbReference type="PANTHER" id="PTHR19370:SF184">
    <property type="entry name" value="NADH-CYTOCHROME B5 REDUCTASE-LIKE"/>
    <property type="match status" value="1"/>
</dbReference>
<evidence type="ECO:0000256" key="5">
    <source>
        <dbReference type="ARBA" id="ARBA00023002"/>
    </source>
</evidence>
<dbReference type="InterPro" id="IPR001834">
    <property type="entry name" value="CBR-like"/>
</dbReference>
<feature type="binding site" evidence="6">
    <location>
        <position position="128"/>
    </location>
    <ligand>
        <name>FAD</name>
        <dbReference type="ChEBI" id="CHEBI:57692"/>
    </ligand>
</feature>
<dbReference type="InParanoid" id="A0A7R8UVM4"/>
<dbReference type="InterPro" id="IPR008333">
    <property type="entry name" value="Cbr1-like_FAD-bd_dom"/>
</dbReference>
<keyword evidence="9" id="KW-1185">Reference proteome</keyword>
<dbReference type="Proteomes" id="UP000594454">
    <property type="component" value="Chromosome 4"/>
</dbReference>
<feature type="binding site" evidence="6">
    <location>
        <position position="113"/>
    </location>
    <ligand>
        <name>FAD</name>
        <dbReference type="ChEBI" id="CHEBI:57692"/>
    </ligand>
</feature>
<dbReference type="PANTHER" id="PTHR19370">
    <property type="entry name" value="NADH-CYTOCHROME B5 REDUCTASE"/>
    <property type="match status" value="1"/>
</dbReference>
<comment type="similarity">
    <text evidence="2">Belongs to the flavoprotein pyridine nucleotide cytochrome reductase family.</text>
</comment>
<dbReference type="PROSITE" id="PS51384">
    <property type="entry name" value="FAD_FR"/>
    <property type="match status" value="1"/>
</dbReference>
<accession>A0A7R8UVM4</accession>
<dbReference type="OrthoDB" id="432685at2759"/>
<dbReference type="Gene3D" id="2.40.30.10">
    <property type="entry name" value="Translation factors"/>
    <property type="match status" value="1"/>
</dbReference>
<dbReference type="CDD" id="cd06183">
    <property type="entry name" value="cyt_b5_reduct_like"/>
    <property type="match status" value="1"/>
</dbReference>
<organism evidence="8 9">
    <name type="scientific">Hermetia illucens</name>
    <name type="common">Black soldier fly</name>
    <dbReference type="NCBI Taxonomy" id="343691"/>
    <lineage>
        <taxon>Eukaryota</taxon>
        <taxon>Metazoa</taxon>
        <taxon>Ecdysozoa</taxon>
        <taxon>Arthropoda</taxon>
        <taxon>Hexapoda</taxon>
        <taxon>Insecta</taxon>
        <taxon>Pterygota</taxon>
        <taxon>Neoptera</taxon>
        <taxon>Endopterygota</taxon>
        <taxon>Diptera</taxon>
        <taxon>Brachycera</taxon>
        <taxon>Stratiomyomorpha</taxon>
        <taxon>Stratiomyidae</taxon>
        <taxon>Hermetiinae</taxon>
        <taxon>Hermetia</taxon>
    </lineage>
</organism>
<dbReference type="AlphaFoldDB" id="A0A7R8UVM4"/>
<feature type="binding site" evidence="6">
    <location>
        <position position="137"/>
    </location>
    <ligand>
        <name>FAD</name>
        <dbReference type="ChEBI" id="CHEBI:57692"/>
    </ligand>
</feature>
<dbReference type="Pfam" id="PF00175">
    <property type="entry name" value="NAD_binding_1"/>
    <property type="match status" value="1"/>
</dbReference>
<evidence type="ECO:0000256" key="2">
    <source>
        <dbReference type="ARBA" id="ARBA00006105"/>
    </source>
</evidence>
<evidence type="ECO:0000259" key="7">
    <source>
        <dbReference type="PROSITE" id="PS51384"/>
    </source>
</evidence>
<dbReference type="EMBL" id="LR899012">
    <property type="protein sequence ID" value="CAD7087449.1"/>
    <property type="molecule type" value="Genomic_DNA"/>
</dbReference>
<feature type="binding site" evidence="6">
    <location>
        <position position="138"/>
    </location>
    <ligand>
        <name>FAD</name>
        <dbReference type="ChEBI" id="CHEBI:57692"/>
    </ligand>
</feature>
<evidence type="ECO:0000313" key="8">
    <source>
        <dbReference type="EMBL" id="CAD7087449.1"/>
    </source>
</evidence>
<evidence type="ECO:0000256" key="4">
    <source>
        <dbReference type="ARBA" id="ARBA00022827"/>
    </source>
</evidence>
<dbReference type="PRINTS" id="PR00406">
    <property type="entry name" value="CYTB5RDTASE"/>
</dbReference>
<reference evidence="8 9" key="1">
    <citation type="submission" date="2020-11" db="EMBL/GenBank/DDBJ databases">
        <authorList>
            <person name="Wallbank WR R."/>
            <person name="Pardo Diaz C."/>
            <person name="Kozak K."/>
            <person name="Martin S."/>
            <person name="Jiggins C."/>
            <person name="Moest M."/>
            <person name="Warren A I."/>
            <person name="Generalovic N T."/>
            <person name="Byers J.R.P. K."/>
            <person name="Montejo-Kovacevich G."/>
            <person name="Yen C E."/>
        </authorList>
    </citation>
    <scope>NUCLEOTIDE SEQUENCE [LARGE SCALE GENOMIC DNA]</scope>
</reference>
<keyword evidence="5" id="KW-0560">Oxidoreductase</keyword>
<dbReference type="Gene3D" id="3.40.50.80">
    <property type="entry name" value="Nucleotide-binding domain of ferredoxin-NADP reductase (FNR) module"/>
    <property type="match status" value="1"/>
</dbReference>
<keyword evidence="3 6" id="KW-0285">Flavoprotein</keyword>
<dbReference type="FunCoup" id="A0A7R8UVM4">
    <property type="interactions" value="384"/>
</dbReference>
<dbReference type="InterPro" id="IPR017927">
    <property type="entry name" value="FAD-bd_FR_type"/>
</dbReference>
<dbReference type="InterPro" id="IPR001433">
    <property type="entry name" value="OxRdtase_FAD/NAD-bd"/>
</dbReference>